<feature type="transmembrane region" description="Helical" evidence="1">
    <location>
        <begin position="31"/>
        <end position="52"/>
    </location>
</feature>
<sequence>MDQSRILRTTNVVLLLTAYQMHWFEKKSQRFRFSLPGVVYIFVLGCIYAACFSRHFDPSSSLLNVLNDVSPFLFGLTRMQLLLGAKAFAYAVYSSAKSVRAVNSLVESLASRDRGFGKNEAIAYLLLGSTFCILFGFVLYISYEMKFELPPLQDAMVGMALFLPHLILAGSVRLYVVLAFLSRGQLKQLKEDVEQELRANLNEGEPNIASTSFTISTKNSSLENLESLKRKLEILGASFRNFFQSLQHSLIFYFALNGNCLLGGIYSLTYYWNTWHVIFEHRKRRIFYAANASIYACIASDYICLMFVLFMMEKERMGFIKCLNNFLAQRTSLSKKIRPLAKDIKGIIKRTFDLKFYSLIRFDLSYVSMITFVQLLIISLIVICHYLNDAILLVREELSSKDDE</sequence>
<feature type="transmembrane region" description="Helical" evidence="1">
    <location>
        <begin position="155"/>
        <end position="181"/>
    </location>
</feature>
<evidence type="ECO:0000313" key="3">
    <source>
        <dbReference type="Proteomes" id="UP001652680"/>
    </source>
</evidence>
<dbReference type="OMA" id="LTGYQMH"/>
<proteinExistence type="predicted"/>
<dbReference type="EnsemblMetazoa" id="XM_017127378.1">
    <property type="protein sequence ID" value="XP_016982867.1"/>
    <property type="gene ID" value="LOC108047270"/>
</dbReference>
<keyword evidence="1" id="KW-0812">Transmembrane</keyword>
<reference evidence="2" key="3">
    <citation type="submission" date="2025-05" db="UniProtKB">
        <authorList>
            <consortium name="EnsemblMetazoa"/>
        </authorList>
    </citation>
    <scope>IDENTIFICATION</scope>
</reference>
<feature type="transmembrane region" description="Helical" evidence="1">
    <location>
        <begin position="72"/>
        <end position="93"/>
    </location>
</feature>
<feature type="transmembrane region" description="Helical" evidence="1">
    <location>
        <begin position="121"/>
        <end position="143"/>
    </location>
</feature>
<reference evidence="3" key="1">
    <citation type="journal article" date="2021" name="Elife">
        <title>Highly contiguous assemblies of 101 drosophilid genomes.</title>
        <authorList>
            <person name="Kim B.Y."/>
            <person name="Wang J.R."/>
            <person name="Miller D.E."/>
            <person name="Barmina O."/>
            <person name="Delaney E."/>
            <person name="Thompson A."/>
            <person name="Comeault A.A."/>
            <person name="Peede D."/>
            <person name="D'Agostino E.R."/>
            <person name="Pelaez J."/>
            <person name="Aguilar J.M."/>
            <person name="Haji D."/>
            <person name="Matsunaga T."/>
            <person name="Armstrong E.E."/>
            <person name="Zych M."/>
            <person name="Ogawa Y."/>
            <person name="Stamenkovic-Radak M."/>
            <person name="Jelic M."/>
            <person name="Veselinovic M.S."/>
            <person name="Tanaskovic M."/>
            <person name="Eric P."/>
            <person name="Gao J.J."/>
            <person name="Katoh T.K."/>
            <person name="Toda M.J."/>
            <person name="Watabe H."/>
            <person name="Watada M."/>
            <person name="Davis J.S."/>
            <person name="Moyle L.C."/>
            <person name="Manoli G."/>
            <person name="Bertolini E."/>
            <person name="Kostal V."/>
            <person name="Hawley R.S."/>
            <person name="Takahashi A."/>
            <person name="Jones C.D."/>
            <person name="Price D.K."/>
            <person name="Whiteman N."/>
            <person name="Kopp A."/>
            <person name="Matute D.R."/>
            <person name="Petrov D.A."/>
        </authorList>
    </citation>
    <scope>NUCLEOTIDE SEQUENCE [LARGE SCALE GENOMIC DNA]</scope>
</reference>
<evidence type="ECO:0000256" key="1">
    <source>
        <dbReference type="SAM" id="Phobius"/>
    </source>
</evidence>
<dbReference type="GeneID" id="108047270"/>
<feature type="transmembrane region" description="Helical" evidence="1">
    <location>
        <begin position="250"/>
        <end position="272"/>
    </location>
</feature>
<dbReference type="OrthoDB" id="7849139at2759"/>
<dbReference type="Proteomes" id="UP001652680">
    <property type="component" value="Unassembled WGS sequence"/>
</dbReference>
<feature type="transmembrane region" description="Helical" evidence="1">
    <location>
        <begin position="364"/>
        <end position="388"/>
    </location>
</feature>
<name>A0A6P4EXM2_DRORH</name>
<keyword evidence="1" id="KW-1133">Transmembrane helix</keyword>
<dbReference type="CTD" id="4379897"/>
<gene>
    <name evidence="4" type="primary">LOC108047270</name>
    <name evidence="2" type="synonym">108047270</name>
</gene>
<evidence type="ECO:0000313" key="4">
    <source>
        <dbReference type="RefSeq" id="XP_016982867.1"/>
    </source>
</evidence>
<keyword evidence="3" id="KW-1185">Reference proteome</keyword>
<protein>
    <submittedName>
        <fullName evidence="4">Uncharacterized protein LOC108047270</fullName>
    </submittedName>
</protein>
<reference evidence="4" key="2">
    <citation type="submission" date="2025-04" db="UniProtKB">
        <authorList>
            <consortium name="RefSeq"/>
        </authorList>
    </citation>
    <scope>IDENTIFICATION</scope>
</reference>
<accession>A0A6P4EXM2</accession>
<feature type="transmembrane region" description="Helical" evidence="1">
    <location>
        <begin position="292"/>
        <end position="311"/>
    </location>
</feature>
<dbReference type="AlphaFoldDB" id="A0A6P4EXM2"/>
<organism evidence="4">
    <name type="scientific">Drosophila rhopaloa</name>
    <name type="common">Fruit fly</name>
    <dbReference type="NCBI Taxonomy" id="1041015"/>
    <lineage>
        <taxon>Eukaryota</taxon>
        <taxon>Metazoa</taxon>
        <taxon>Ecdysozoa</taxon>
        <taxon>Arthropoda</taxon>
        <taxon>Hexapoda</taxon>
        <taxon>Insecta</taxon>
        <taxon>Pterygota</taxon>
        <taxon>Neoptera</taxon>
        <taxon>Endopterygota</taxon>
        <taxon>Diptera</taxon>
        <taxon>Brachycera</taxon>
        <taxon>Muscomorpha</taxon>
        <taxon>Ephydroidea</taxon>
        <taxon>Drosophilidae</taxon>
        <taxon>Drosophila</taxon>
        <taxon>Sophophora</taxon>
    </lineage>
</organism>
<dbReference type="RefSeq" id="XP_016982867.1">
    <property type="nucleotide sequence ID" value="XM_017127378.1"/>
</dbReference>
<keyword evidence="1" id="KW-0472">Membrane</keyword>
<evidence type="ECO:0000313" key="2">
    <source>
        <dbReference type="EnsemblMetazoa" id="XP_016982867.1"/>
    </source>
</evidence>